<dbReference type="GO" id="GO:0001522">
    <property type="term" value="P:pseudouridine synthesis"/>
    <property type="evidence" value="ECO:0007669"/>
    <property type="project" value="InterPro"/>
</dbReference>
<dbReference type="InterPro" id="IPR020103">
    <property type="entry name" value="PsdUridine_synth_cat_dom_sf"/>
</dbReference>
<dbReference type="PANTHER" id="PTHR13195:SF0">
    <property type="entry name" value="PSEUDOURIDYLATE SYNTHASE TRUB2, MITOCHONDRIAL"/>
    <property type="match status" value="1"/>
</dbReference>
<evidence type="ECO:0000313" key="2">
    <source>
        <dbReference type="WBParaSite" id="ACAC_0001027201-mRNA-1"/>
    </source>
</evidence>
<dbReference type="Proteomes" id="UP000035642">
    <property type="component" value="Unassembled WGS sequence"/>
</dbReference>
<dbReference type="SUPFAM" id="SSF55120">
    <property type="entry name" value="Pseudouridine synthase"/>
    <property type="match status" value="1"/>
</dbReference>
<sequence length="251" mass="28680">MGLKRQIVKRLCADGNEVVGFPRLPTIKMPVVEPHEKSGALVVVGEREVEDYTMHPLVSGDAFRPEDIRLEEVHQMESTSSGVCHHVTRHKLEKLIARIQSDYRKRAFETAEVDLQSEEAFDLARKGIPRARLFGAQIIYECSVKRFHLPCFIHELGVNLGTTASCARLRRASIGPFHSSHALLEKQISLQNILRNIELCRRIMNSLGKDEGVIYENNSPYEEVRDVVDGLDLHIDHEYDAMRPVWPRNYT</sequence>
<keyword evidence="1" id="KW-1185">Reference proteome</keyword>
<accession>A0A0K0DGN5</accession>
<dbReference type="AlphaFoldDB" id="A0A0K0DGN5"/>
<protein>
    <submittedName>
        <fullName evidence="2">TruB_N domain-containing protein</fullName>
    </submittedName>
</protein>
<dbReference type="InterPro" id="IPR039048">
    <property type="entry name" value="Trub2"/>
</dbReference>
<dbReference type="WBParaSite" id="ACAC_0001027201-mRNA-1">
    <property type="protein sequence ID" value="ACAC_0001027201-mRNA-1"/>
    <property type="gene ID" value="ACAC_0001027201"/>
</dbReference>
<reference evidence="1" key="1">
    <citation type="submission" date="2012-09" db="EMBL/GenBank/DDBJ databases">
        <authorList>
            <person name="Martin A.A."/>
        </authorList>
    </citation>
    <scope>NUCLEOTIDE SEQUENCE</scope>
</reference>
<name>A0A0K0DGN5_ANGCA</name>
<reference evidence="2" key="2">
    <citation type="submission" date="2017-02" db="UniProtKB">
        <authorList>
            <consortium name="WormBaseParasite"/>
        </authorList>
    </citation>
    <scope>IDENTIFICATION</scope>
</reference>
<evidence type="ECO:0000313" key="1">
    <source>
        <dbReference type="Proteomes" id="UP000035642"/>
    </source>
</evidence>
<organism evidence="1 2">
    <name type="scientific">Angiostrongylus cantonensis</name>
    <name type="common">Rat lungworm</name>
    <dbReference type="NCBI Taxonomy" id="6313"/>
    <lineage>
        <taxon>Eukaryota</taxon>
        <taxon>Metazoa</taxon>
        <taxon>Ecdysozoa</taxon>
        <taxon>Nematoda</taxon>
        <taxon>Chromadorea</taxon>
        <taxon>Rhabditida</taxon>
        <taxon>Rhabditina</taxon>
        <taxon>Rhabditomorpha</taxon>
        <taxon>Strongyloidea</taxon>
        <taxon>Metastrongylidae</taxon>
        <taxon>Angiostrongylus</taxon>
    </lineage>
</organism>
<proteinExistence type="predicted"/>
<dbReference type="STRING" id="6313.A0A0K0DGN5"/>
<dbReference type="GO" id="GO:0003723">
    <property type="term" value="F:RNA binding"/>
    <property type="evidence" value="ECO:0007669"/>
    <property type="project" value="InterPro"/>
</dbReference>
<dbReference type="PANTHER" id="PTHR13195">
    <property type="entry name" value="PSEUDOURIDINE SYNTHASE-RELATED"/>
    <property type="match status" value="1"/>
</dbReference>
<dbReference type="GO" id="GO:0009982">
    <property type="term" value="F:pseudouridine synthase activity"/>
    <property type="evidence" value="ECO:0007669"/>
    <property type="project" value="InterPro"/>
</dbReference>
<dbReference type="Gene3D" id="3.30.2350.10">
    <property type="entry name" value="Pseudouridine synthase"/>
    <property type="match status" value="1"/>
</dbReference>